<feature type="compositionally biased region" description="Gly residues" evidence="8">
    <location>
        <begin position="641"/>
        <end position="652"/>
    </location>
</feature>
<dbReference type="InterPro" id="IPR050079">
    <property type="entry name" value="DEAD_box_RNA_helicase"/>
</dbReference>
<feature type="compositionally biased region" description="Basic and acidic residues" evidence="8">
    <location>
        <begin position="528"/>
        <end position="565"/>
    </location>
</feature>
<dbReference type="InterPro" id="IPR001650">
    <property type="entry name" value="Helicase_C-like"/>
</dbReference>
<evidence type="ECO:0000256" key="2">
    <source>
        <dbReference type="ARBA" id="ARBA00022801"/>
    </source>
</evidence>
<evidence type="ECO:0000313" key="13">
    <source>
        <dbReference type="Proteomes" id="UP000253975"/>
    </source>
</evidence>
<dbReference type="GO" id="GO:0003676">
    <property type="term" value="F:nucleic acid binding"/>
    <property type="evidence" value="ECO:0007669"/>
    <property type="project" value="InterPro"/>
</dbReference>
<sequence length="707" mass="77089">MTTFAELGLSEQTLEAVDTLGYTDATPIQEQAIPLVLQGRDLIAAAKTGTGKTAAFSLPSMDQLGHREGNDRGPFMLIVTPTRELASQIADTCMPIGKHTHHFVGTFVGGVAYGPQIKKLERGLDVAIVTPGRMIDLMERGAADLSQVQVLVLDEADRMLDMGFWPQVQRIVEATPKNRQTLLFSATIDRSQDKTMFSILNDPAIVEIAHRGETADKVDQYVIKTTRRQKPELLNSFIKEKGGYRVIVFTRTKGGADNCCKRLRRIGIPAEVIHADRSQAQRSRALTNFREGKTNVLVATDVLARGIDVPEVDYVVNYDLPMMPEDYVHRIGRTGRAGADGFAVSLVTPDTRNLLRNIQKFTGQEIPEMNFEVSADAFEPVEGADERLLADDESYFFEEKKGRGKKGGKSRGEGKFDRGKGKGGKKGARKRDLERSAEHKRKLEAEANGEEYIPANPHHNNGGEKKRSLSERQAAADAAYAAMFDTPNMEGGKKKSKKRDNGESGYSYDSFSKKGGAKGKPGKRSRMANHDDRDLDGFRDERRGGGRVRKYNDRDERRGSNDRNGSKRGSWDTPRNEAYQGSFFDDERGSRGARGKKYADKQYSDGRGSKPGKKNYGNGGRGGNNRSNGFGGKGFGDRPSNGGGRPGNGGHSDGFQRSGKGGASRNNGGNFGGRGGNNRGGNFGGGRSNGNNRGGKGGNRPGRGGRR</sequence>
<dbReference type="CDD" id="cd00268">
    <property type="entry name" value="DEADc"/>
    <property type="match status" value="1"/>
</dbReference>
<dbReference type="InterPro" id="IPR000629">
    <property type="entry name" value="RNA-helicase_DEAD-box_CS"/>
</dbReference>
<comment type="caution">
    <text evidence="12">The sequence shown here is derived from an EMBL/GenBank/DDBJ whole genome shotgun (WGS) entry which is preliminary data.</text>
</comment>
<reference evidence="12 13" key="1">
    <citation type="journal article" date="2018" name="Elife">
        <title>Discovery and characterization of a prevalent human gut bacterial enzyme sufficient for the inactivation of a family of plant toxins.</title>
        <authorList>
            <person name="Koppel N."/>
            <person name="Bisanz J.E."/>
            <person name="Pandelia M.E."/>
            <person name="Turnbaugh P.J."/>
            <person name="Balskus E.P."/>
        </authorList>
    </citation>
    <scope>NUCLEOTIDE SEQUENCE [LARGE SCALE GENOMIC DNA]</scope>
    <source>
        <strain evidence="12 13">OB21 GAM31</strain>
    </source>
</reference>
<evidence type="ECO:0000256" key="6">
    <source>
        <dbReference type="PROSITE-ProRule" id="PRU00552"/>
    </source>
</evidence>
<evidence type="ECO:0000256" key="5">
    <source>
        <dbReference type="ARBA" id="ARBA00038437"/>
    </source>
</evidence>
<keyword evidence="1 7" id="KW-0547">Nucleotide-binding</keyword>
<dbReference type="EMBL" id="PPTO01000005">
    <property type="protein sequence ID" value="RDB59403.1"/>
    <property type="molecule type" value="Genomic_DNA"/>
</dbReference>
<keyword evidence="4 7" id="KW-0067">ATP-binding</keyword>
<evidence type="ECO:0000259" key="10">
    <source>
        <dbReference type="PROSITE" id="PS51194"/>
    </source>
</evidence>
<dbReference type="InterPro" id="IPR014001">
    <property type="entry name" value="Helicase_ATP-bd"/>
</dbReference>
<keyword evidence="2 7" id="KW-0378">Hydrolase</keyword>
<evidence type="ECO:0000256" key="4">
    <source>
        <dbReference type="ARBA" id="ARBA00022840"/>
    </source>
</evidence>
<dbReference type="PROSITE" id="PS51194">
    <property type="entry name" value="HELICASE_CTER"/>
    <property type="match status" value="1"/>
</dbReference>
<feature type="compositionally biased region" description="Basic and acidic residues" evidence="8">
    <location>
        <begin position="410"/>
        <end position="420"/>
    </location>
</feature>
<dbReference type="InterPro" id="IPR044742">
    <property type="entry name" value="DEAD/DEAH_RhlB"/>
</dbReference>
<dbReference type="PANTHER" id="PTHR47959:SF13">
    <property type="entry name" value="ATP-DEPENDENT RNA HELICASE RHLE"/>
    <property type="match status" value="1"/>
</dbReference>
<dbReference type="PROSITE" id="PS00039">
    <property type="entry name" value="DEAD_ATP_HELICASE"/>
    <property type="match status" value="1"/>
</dbReference>
<feature type="region of interest" description="Disordered" evidence="8">
    <location>
        <begin position="399"/>
        <end position="707"/>
    </location>
</feature>
<dbReference type="Gene3D" id="3.40.50.300">
    <property type="entry name" value="P-loop containing nucleotide triphosphate hydrolases"/>
    <property type="match status" value="2"/>
</dbReference>
<dbReference type="InterPro" id="IPR014014">
    <property type="entry name" value="RNA_helicase_DEAD_Q_motif"/>
</dbReference>
<feature type="domain" description="Helicase C-terminal" evidence="10">
    <location>
        <begin position="217"/>
        <end position="377"/>
    </location>
</feature>
<dbReference type="GO" id="GO:0005524">
    <property type="term" value="F:ATP binding"/>
    <property type="evidence" value="ECO:0007669"/>
    <property type="project" value="UniProtKB-KW"/>
</dbReference>
<dbReference type="SUPFAM" id="SSF52540">
    <property type="entry name" value="P-loop containing nucleoside triphosphate hydrolases"/>
    <property type="match status" value="1"/>
</dbReference>
<evidence type="ECO:0000259" key="9">
    <source>
        <dbReference type="PROSITE" id="PS51192"/>
    </source>
</evidence>
<feature type="compositionally biased region" description="Basic and acidic residues" evidence="8">
    <location>
        <begin position="461"/>
        <end position="470"/>
    </location>
</feature>
<evidence type="ECO:0000259" key="11">
    <source>
        <dbReference type="PROSITE" id="PS51195"/>
    </source>
</evidence>
<dbReference type="Pfam" id="PF00271">
    <property type="entry name" value="Helicase_C"/>
    <property type="match status" value="1"/>
</dbReference>
<proteinExistence type="inferred from homology"/>
<feature type="compositionally biased region" description="Basic and acidic residues" evidence="8">
    <location>
        <begin position="430"/>
        <end position="445"/>
    </location>
</feature>
<evidence type="ECO:0000256" key="8">
    <source>
        <dbReference type="SAM" id="MobiDB-lite"/>
    </source>
</evidence>
<dbReference type="GO" id="GO:0016787">
    <property type="term" value="F:hydrolase activity"/>
    <property type="evidence" value="ECO:0007669"/>
    <property type="project" value="UniProtKB-KW"/>
</dbReference>
<organism evidence="12 13">
    <name type="scientific">Slackia isoflavoniconvertens</name>
    <dbReference type="NCBI Taxonomy" id="572010"/>
    <lineage>
        <taxon>Bacteria</taxon>
        <taxon>Bacillati</taxon>
        <taxon>Actinomycetota</taxon>
        <taxon>Coriobacteriia</taxon>
        <taxon>Eggerthellales</taxon>
        <taxon>Eggerthellaceae</taxon>
        <taxon>Slackia</taxon>
    </lineage>
</organism>
<feature type="domain" description="Helicase ATP-binding" evidence="9">
    <location>
        <begin position="33"/>
        <end position="206"/>
    </location>
</feature>
<dbReference type="Proteomes" id="UP000253975">
    <property type="component" value="Unassembled WGS sequence"/>
</dbReference>
<feature type="short sequence motif" description="Q motif" evidence="6">
    <location>
        <begin position="2"/>
        <end position="30"/>
    </location>
</feature>
<feature type="compositionally biased region" description="Basic residues" evidence="8">
    <location>
        <begin position="515"/>
        <end position="527"/>
    </location>
</feature>
<dbReference type="PROSITE" id="PS51195">
    <property type="entry name" value="Q_MOTIF"/>
    <property type="match status" value="1"/>
</dbReference>
<evidence type="ECO:0000256" key="7">
    <source>
        <dbReference type="RuleBase" id="RU000492"/>
    </source>
</evidence>
<comment type="similarity">
    <text evidence="5 7">Belongs to the DEAD box helicase family.</text>
</comment>
<dbReference type="AlphaFoldDB" id="A0A369LIF0"/>
<dbReference type="PROSITE" id="PS51192">
    <property type="entry name" value="HELICASE_ATP_BIND_1"/>
    <property type="match status" value="1"/>
</dbReference>
<evidence type="ECO:0000256" key="1">
    <source>
        <dbReference type="ARBA" id="ARBA00022741"/>
    </source>
</evidence>
<gene>
    <name evidence="12" type="ORF">C1881_04575</name>
</gene>
<keyword evidence="3 7" id="KW-0347">Helicase</keyword>
<feature type="compositionally biased region" description="Gly residues" evidence="8">
    <location>
        <begin position="669"/>
        <end position="707"/>
    </location>
</feature>
<dbReference type="GO" id="GO:0003724">
    <property type="term" value="F:RNA helicase activity"/>
    <property type="evidence" value="ECO:0007669"/>
    <property type="project" value="InterPro"/>
</dbReference>
<dbReference type="PANTHER" id="PTHR47959">
    <property type="entry name" value="ATP-DEPENDENT RNA HELICASE RHLE-RELATED"/>
    <property type="match status" value="1"/>
</dbReference>
<dbReference type="GO" id="GO:0005829">
    <property type="term" value="C:cytosol"/>
    <property type="evidence" value="ECO:0007669"/>
    <property type="project" value="TreeGrafter"/>
</dbReference>
<accession>A0A369LIF0</accession>
<protein>
    <submittedName>
        <fullName evidence="12">DNA helicase</fullName>
    </submittedName>
</protein>
<dbReference type="Pfam" id="PF00270">
    <property type="entry name" value="DEAD"/>
    <property type="match status" value="1"/>
</dbReference>
<dbReference type="CDD" id="cd18787">
    <property type="entry name" value="SF2_C_DEAD"/>
    <property type="match status" value="1"/>
</dbReference>
<dbReference type="InterPro" id="IPR027417">
    <property type="entry name" value="P-loop_NTPase"/>
</dbReference>
<dbReference type="SMART" id="SM00490">
    <property type="entry name" value="HELICc"/>
    <property type="match status" value="1"/>
</dbReference>
<feature type="domain" description="DEAD-box RNA helicase Q" evidence="11">
    <location>
        <begin position="2"/>
        <end position="30"/>
    </location>
</feature>
<name>A0A369LIF0_9ACTN</name>
<dbReference type="SMART" id="SM00487">
    <property type="entry name" value="DEXDc"/>
    <property type="match status" value="1"/>
</dbReference>
<feature type="compositionally biased region" description="Basic and acidic residues" evidence="8">
    <location>
        <begin position="597"/>
        <end position="608"/>
    </location>
</feature>
<evidence type="ECO:0000256" key="3">
    <source>
        <dbReference type="ARBA" id="ARBA00022806"/>
    </source>
</evidence>
<dbReference type="InterPro" id="IPR011545">
    <property type="entry name" value="DEAD/DEAH_box_helicase_dom"/>
</dbReference>
<feature type="compositionally biased region" description="Gly residues" evidence="8">
    <location>
        <begin position="617"/>
        <end position="634"/>
    </location>
</feature>
<evidence type="ECO:0000313" key="12">
    <source>
        <dbReference type="EMBL" id="RDB59403.1"/>
    </source>
</evidence>